<gene>
    <name evidence="8" type="ORF">PMEA_00007984</name>
</gene>
<evidence type="ECO:0000256" key="6">
    <source>
        <dbReference type="SAM" id="MobiDB-lite"/>
    </source>
</evidence>
<dbReference type="SMART" id="SM00811">
    <property type="entry name" value="Alpha_kinase"/>
    <property type="match status" value="1"/>
</dbReference>
<dbReference type="Pfam" id="PF02816">
    <property type="entry name" value="Alpha_kinase"/>
    <property type="match status" value="1"/>
</dbReference>
<proteinExistence type="predicted"/>
<dbReference type="EMBL" id="CALNXJ010000169">
    <property type="protein sequence ID" value="CAH3167997.1"/>
    <property type="molecule type" value="Genomic_DNA"/>
</dbReference>
<keyword evidence="1" id="KW-0723">Serine/threonine-protein kinase</keyword>
<evidence type="ECO:0000256" key="2">
    <source>
        <dbReference type="ARBA" id="ARBA00022679"/>
    </source>
</evidence>
<dbReference type="GO" id="GO:1903013">
    <property type="term" value="P:response to differentiation-inducing factor 1"/>
    <property type="evidence" value="ECO:0007669"/>
    <property type="project" value="TreeGrafter"/>
</dbReference>
<protein>
    <recommendedName>
        <fullName evidence="7">Alpha-type protein kinase domain-containing protein</fullName>
    </recommendedName>
</protein>
<feature type="compositionally biased region" description="Low complexity" evidence="6">
    <location>
        <begin position="101"/>
        <end position="113"/>
    </location>
</feature>
<dbReference type="Proteomes" id="UP001159428">
    <property type="component" value="Unassembled WGS sequence"/>
</dbReference>
<keyword evidence="5" id="KW-0067">ATP-binding</keyword>
<dbReference type="AlphaFoldDB" id="A0AAU9Y346"/>
<sequence>MFRPVQPREFVAFPCEDLTLENLKKALADHYSLPASLCDVLVTNKGPSFTSMEQIPHREDKVYLVRFVVGQDYGEDSNSSDPTHVHEGFSDNSSFQRTTGAPSAPVRKAAAPKPKADYGRFSVTTQFPPSVSIASLLDAGKLIEPVTKNKCLLTFEQFGIASKEWTDAMEVECAVDSEKFSSGGFRDTYHCKLTGKSAGQNISSRWVIKTYNKKSKEVISTQLKTNIESHCHRQVQMHEVARHLTKKFQSQAPQEMGKCFQYNHVYYTTIDKKPATVEEFVPGLFAKLINNNGKKADLPEDADKDLKDLLAKAEGLVHYTYESSNQQLMLLDIQGSGYCLNDPEIATNDIMDASSLEYYFCCRNYSSVGITCFLNEHECNAYCKMMELSQ</sequence>
<dbReference type="SUPFAM" id="SSF56112">
    <property type="entry name" value="Protein kinase-like (PK-like)"/>
    <property type="match status" value="1"/>
</dbReference>
<accession>A0AAU9Y346</accession>
<dbReference type="Gene3D" id="3.30.200.20">
    <property type="entry name" value="Phosphorylase Kinase, domain 1"/>
    <property type="match status" value="1"/>
</dbReference>
<keyword evidence="9" id="KW-1185">Reference proteome</keyword>
<feature type="domain" description="Alpha-type protein kinase" evidence="7">
    <location>
        <begin position="157"/>
        <end position="390"/>
    </location>
</feature>
<evidence type="ECO:0000313" key="8">
    <source>
        <dbReference type="EMBL" id="CAH3167997.1"/>
    </source>
</evidence>
<reference evidence="8 9" key="1">
    <citation type="submission" date="2022-05" db="EMBL/GenBank/DDBJ databases">
        <authorList>
            <consortium name="Genoscope - CEA"/>
            <person name="William W."/>
        </authorList>
    </citation>
    <scope>NUCLEOTIDE SEQUENCE [LARGE SCALE GENOMIC DNA]</scope>
</reference>
<evidence type="ECO:0000256" key="4">
    <source>
        <dbReference type="ARBA" id="ARBA00022777"/>
    </source>
</evidence>
<feature type="compositionally biased region" description="Polar residues" evidence="6">
    <location>
        <begin position="90"/>
        <end position="100"/>
    </location>
</feature>
<dbReference type="PANTHER" id="PTHR45992">
    <property type="entry name" value="EUKARYOTIC ELONGATION FACTOR 2 KINASE-RELATED"/>
    <property type="match status" value="1"/>
</dbReference>
<feature type="region of interest" description="Disordered" evidence="6">
    <location>
        <begin position="75"/>
        <end position="113"/>
    </location>
</feature>
<dbReference type="InterPro" id="IPR011009">
    <property type="entry name" value="Kinase-like_dom_sf"/>
</dbReference>
<dbReference type="GO" id="GO:0005524">
    <property type="term" value="F:ATP binding"/>
    <property type="evidence" value="ECO:0007669"/>
    <property type="project" value="UniProtKB-KW"/>
</dbReference>
<dbReference type="Gene3D" id="3.20.200.10">
    <property type="entry name" value="MHCK/EF2 kinase"/>
    <property type="match status" value="1"/>
</dbReference>
<dbReference type="GO" id="GO:0004674">
    <property type="term" value="F:protein serine/threonine kinase activity"/>
    <property type="evidence" value="ECO:0007669"/>
    <property type="project" value="UniProtKB-KW"/>
</dbReference>
<organism evidence="8 9">
    <name type="scientific">Pocillopora meandrina</name>
    <dbReference type="NCBI Taxonomy" id="46732"/>
    <lineage>
        <taxon>Eukaryota</taxon>
        <taxon>Metazoa</taxon>
        <taxon>Cnidaria</taxon>
        <taxon>Anthozoa</taxon>
        <taxon>Hexacorallia</taxon>
        <taxon>Scleractinia</taxon>
        <taxon>Astrocoeniina</taxon>
        <taxon>Pocilloporidae</taxon>
        <taxon>Pocillopora</taxon>
    </lineage>
</organism>
<dbReference type="CDD" id="cd04515">
    <property type="entry name" value="Alpha_kinase"/>
    <property type="match status" value="1"/>
</dbReference>
<dbReference type="PANTHER" id="PTHR45992:SF2">
    <property type="entry name" value="EUKARYOTIC ELONGATION FACTOR 2 KINASE"/>
    <property type="match status" value="1"/>
</dbReference>
<evidence type="ECO:0000259" key="7">
    <source>
        <dbReference type="PROSITE" id="PS51158"/>
    </source>
</evidence>
<dbReference type="GO" id="GO:0031037">
    <property type="term" value="P:myosin II filament disassembly"/>
    <property type="evidence" value="ECO:0007669"/>
    <property type="project" value="TreeGrafter"/>
</dbReference>
<keyword evidence="3" id="KW-0547">Nucleotide-binding</keyword>
<comment type="caution">
    <text evidence="8">The sequence shown here is derived from an EMBL/GenBank/DDBJ whole genome shotgun (WGS) entry which is preliminary data.</text>
</comment>
<keyword evidence="2" id="KW-0808">Transferase</keyword>
<dbReference type="InterPro" id="IPR051852">
    <property type="entry name" value="Alpha-type_PK"/>
</dbReference>
<evidence type="ECO:0000256" key="5">
    <source>
        <dbReference type="ARBA" id="ARBA00022840"/>
    </source>
</evidence>
<evidence type="ECO:0000256" key="1">
    <source>
        <dbReference type="ARBA" id="ARBA00022527"/>
    </source>
</evidence>
<dbReference type="PROSITE" id="PS51158">
    <property type="entry name" value="ALPHA_KINASE"/>
    <property type="match status" value="1"/>
</dbReference>
<evidence type="ECO:0000313" key="9">
    <source>
        <dbReference type="Proteomes" id="UP001159428"/>
    </source>
</evidence>
<name>A0AAU9Y346_9CNID</name>
<evidence type="ECO:0000256" key="3">
    <source>
        <dbReference type="ARBA" id="ARBA00022741"/>
    </source>
</evidence>
<dbReference type="InterPro" id="IPR004166">
    <property type="entry name" value="a-kinase_dom"/>
</dbReference>
<keyword evidence="4" id="KW-0418">Kinase</keyword>